<proteinExistence type="predicted"/>
<evidence type="ECO:0000313" key="1">
    <source>
        <dbReference type="EMBL" id="KAF7266718.1"/>
    </source>
</evidence>
<comment type="caution">
    <text evidence="1">The sequence shown here is derived from an EMBL/GenBank/DDBJ whole genome shotgun (WGS) entry which is preliminary data.</text>
</comment>
<keyword evidence="2" id="KW-1185">Reference proteome</keyword>
<dbReference type="Proteomes" id="UP000625711">
    <property type="component" value="Unassembled WGS sequence"/>
</dbReference>
<accession>A0A834HSG1</accession>
<evidence type="ECO:0000313" key="2">
    <source>
        <dbReference type="Proteomes" id="UP000625711"/>
    </source>
</evidence>
<protein>
    <submittedName>
        <fullName evidence="1">Uncharacterized protein</fullName>
    </submittedName>
</protein>
<name>A0A834HSG1_RHYFE</name>
<dbReference type="EMBL" id="JAACXV010014513">
    <property type="protein sequence ID" value="KAF7266718.1"/>
    <property type="molecule type" value="Genomic_DNA"/>
</dbReference>
<reference evidence="1" key="1">
    <citation type="submission" date="2020-08" db="EMBL/GenBank/DDBJ databases">
        <title>Genome sequencing and assembly of the red palm weevil Rhynchophorus ferrugineus.</title>
        <authorList>
            <person name="Dias G.B."/>
            <person name="Bergman C.M."/>
            <person name="Manee M."/>
        </authorList>
    </citation>
    <scope>NUCLEOTIDE SEQUENCE</scope>
    <source>
        <strain evidence="1">AA-2017</strain>
        <tissue evidence="1">Whole larva</tissue>
    </source>
</reference>
<dbReference type="AlphaFoldDB" id="A0A834HSG1"/>
<organism evidence="1 2">
    <name type="scientific">Rhynchophorus ferrugineus</name>
    <name type="common">Red palm weevil</name>
    <name type="synonym">Curculio ferrugineus</name>
    <dbReference type="NCBI Taxonomy" id="354439"/>
    <lineage>
        <taxon>Eukaryota</taxon>
        <taxon>Metazoa</taxon>
        <taxon>Ecdysozoa</taxon>
        <taxon>Arthropoda</taxon>
        <taxon>Hexapoda</taxon>
        <taxon>Insecta</taxon>
        <taxon>Pterygota</taxon>
        <taxon>Neoptera</taxon>
        <taxon>Endopterygota</taxon>
        <taxon>Coleoptera</taxon>
        <taxon>Polyphaga</taxon>
        <taxon>Cucujiformia</taxon>
        <taxon>Curculionidae</taxon>
        <taxon>Dryophthorinae</taxon>
        <taxon>Rhynchophorus</taxon>
    </lineage>
</organism>
<gene>
    <name evidence="1" type="ORF">GWI33_019977</name>
</gene>
<sequence>MATWPQTHTCASESDELIVVEDIYNIDGIHPVLSILDVWPEPITVIFVIGLGTNTKRRENGTESGIIGFRIDEKDDFVTQSFFSSLSRFFDLVSWRLTTPSADISFIFDPGPDAVTNNRMISHRE</sequence>